<keyword evidence="1" id="KW-0378">Hydrolase</keyword>
<keyword evidence="7" id="KW-1185">Reference proteome</keyword>
<feature type="chain" id="PRO_5039899401" evidence="3">
    <location>
        <begin position="23"/>
        <end position="485"/>
    </location>
</feature>
<dbReference type="InterPro" id="IPR049492">
    <property type="entry name" value="BD-FAE-like_dom"/>
</dbReference>
<comment type="caution">
    <text evidence="6">The sequence shown here is derived from an EMBL/GenBank/DDBJ whole genome shotgun (WGS) entry which is preliminary data.</text>
</comment>
<protein>
    <submittedName>
        <fullName evidence="6">DUF3887 domain-containing protein</fullName>
    </submittedName>
</protein>
<feature type="compositionally biased region" description="Polar residues" evidence="2">
    <location>
        <begin position="39"/>
        <end position="48"/>
    </location>
</feature>
<gene>
    <name evidence="6" type="ORF">KDK92_02360</name>
</gene>
<feature type="region of interest" description="Disordered" evidence="2">
    <location>
        <begin position="39"/>
        <end position="63"/>
    </location>
</feature>
<reference evidence="6" key="1">
    <citation type="journal article" date="2021" name="mSystems">
        <title>Bacteria and Archaea Synergistically Convert Glycine Betaine to Biogenic Methane in the Formosa Cold Seep of the South China Sea.</title>
        <authorList>
            <person name="Li L."/>
            <person name="Zhang W."/>
            <person name="Zhang S."/>
            <person name="Song L."/>
            <person name="Sun Q."/>
            <person name="Zhang H."/>
            <person name="Xiang H."/>
            <person name="Dong X."/>
        </authorList>
    </citation>
    <scope>NUCLEOTIDE SEQUENCE</scope>
    <source>
        <strain evidence="6">ZWT</strain>
    </source>
</reference>
<dbReference type="SUPFAM" id="SSF53474">
    <property type="entry name" value="alpha/beta-Hydrolases"/>
    <property type="match status" value="1"/>
</dbReference>
<organism evidence="6 7">
    <name type="scientific">Oceanirhabdus seepicola</name>
    <dbReference type="NCBI Taxonomy" id="2828781"/>
    <lineage>
        <taxon>Bacteria</taxon>
        <taxon>Bacillati</taxon>
        <taxon>Bacillota</taxon>
        <taxon>Clostridia</taxon>
        <taxon>Eubacteriales</taxon>
        <taxon>Clostridiaceae</taxon>
        <taxon>Oceanirhabdus</taxon>
    </lineage>
</organism>
<feature type="domain" description="BD-FAE-like" evidence="5">
    <location>
        <begin position="205"/>
        <end position="308"/>
    </location>
</feature>
<dbReference type="InterPro" id="IPR002471">
    <property type="entry name" value="Pept_S9_AS"/>
</dbReference>
<proteinExistence type="predicted"/>
<dbReference type="GO" id="GO:0004252">
    <property type="term" value="F:serine-type endopeptidase activity"/>
    <property type="evidence" value="ECO:0007669"/>
    <property type="project" value="InterPro"/>
</dbReference>
<reference evidence="6" key="2">
    <citation type="submission" date="2021-04" db="EMBL/GenBank/DDBJ databases">
        <authorList>
            <person name="Dong X."/>
        </authorList>
    </citation>
    <scope>NUCLEOTIDE SEQUENCE</scope>
    <source>
        <strain evidence="6">ZWT</strain>
    </source>
</reference>
<evidence type="ECO:0000256" key="3">
    <source>
        <dbReference type="SAM" id="SignalP"/>
    </source>
</evidence>
<dbReference type="PROSITE" id="PS00708">
    <property type="entry name" value="PRO_ENDOPEP_SER"/>
    <property type="match status" value="1"/>
</dbReference>
<dbReference type="PANTHER" id="PTHR43265">
    <property type="entry name" value="ESTERASE ESTD"/>
    <property type="match status" value="1"/>
</dbReference>
<evidence type="ECO:0000259" key="5">
    <source>
        <dbReference type="Pfam" id="PF20434"/>
    </source>
</evidence>
<dbReference type="GO" id="GO:0052689">
    <property type="term" value="F:carboxylic ester hydrolase activity"/>
    <property type="evidence" value="ECO:0007669"/>
    <property type="project" value="TreeGrafter"/>
</dbReference>
<name>A0A9J6NVP4_9CLOT</name>
<evidence type="ECO:0000313" key="6">
    <source>
        <dbReference type="EMBL" id="MCM1988567.1"/>
    </source>
</evidence>
<evidence type="ECO:0000256" key="1">
    <source>
        <dbReference type="ARBA" id="ARBA00022801"/>
    </source>
</evidence>
<evidence type="ECO:0000256" key="2">
    <source>
        <dbReference type="SAM" id="MobiDB-lite"/>
    </source>
</evidence>
<dbReference type="GO" id="GO:0006508">
    <property type="term" value="P:proteolysis"/>
    <property type="evidence" value="ECO:0007669"/>
    <property type="project" value="InterPro"/>
</dbReference>
<dbReference type="Gene3D" id="3.10.450.590">
    <property type="match status" value="1"/>
</dbReference>
<dbReference type="Pfam" id="PF20434">
    <property type="entry name" value="BD-FAE"/>
    <property type="match status" value="1"/>
</dbReference>
<dbReference type="PROSITE" id="PS51257">
    <property type="entry name" value="PROKAR_LIPOPROTEIN"/>
    <property type="match status" value="1"/>
</dbReference>
<sequence length="485" mass="54631">MNRSKMVFTILLLVIFVSSISACTNSSSVINENNTSNAVENVNTNKNTSPKEEKESSSNDTLENNVSEEIEIKINDIFILINNREYDKLYPSFTEQFRSQVSKEQFVTLFEQSFNNLSKLKGIESIIPDKITGQEVYHVKVNFEKEDIPFLIAFDKDGLITALVVDNTIQDDESSKDDTDSNPLIEEITITIGTSPWELPGKLTLPKDDRTTKLPAVILVHGSGPNDMDETIGPNKVFRDIAHGLSEQGVAVLRYNKRNRVYSMPESYTAQELVIEDVLEAYKYLSAHPSIDKSKIYVAGHSLGGWLIPKIAKQLPEGAGFISLAGPTRAFSVTIKEQLDYLLSLELNKSEQAQKALNMMKEQTNNLETGNLSDNAFENLLAHPKDFWLDLEGYIAANEYKSITQPLLVLQGEMDYQVSMKDFEAWKSILSYRNDVTFKSYSNLTHLFMESNSKTELSTPSDYSVATHVSPELMKDIVEWINSLK</sequence>
<dbReference type="Pfam" id="PF13026">
    <property type="entry name" value="DUF3887"/>
    <property type="match status" value="1"/>
</dbReference>
<feature type="signal peptide" evidence="3">
    <location>
        <begin position="1"/>
        <end position="22"/>
    </location>
</feature>
<feature type="domain" description="DUF3887" evidence="4">
    <location>
        <begin position="77"/>
        <end position="162"/>
    </location>
</feature>
<evidence type="ECO:0000313" key="7">
    <source>
        <dbReference type="Proteomes" id="UP001056429"/>
    </source>
</evidence>
<dbReference type="Gene3D" id="3.40.50.1820">
    <property type="entry name" value="alpha/beta hydrolase"/>
    <property type="match status" value="1"/>
</dbReference>
<dbReference type="RefSeq" id="WP_250857431.1">
    <property type="nucleotide sequence ID" value="NZ_JAGSOJ010000001.1"/>
</dbReference>
<dbReference type="EMBL" id="JAGSOJ010000001">
    <property type="protein sequence ID" value="MCM1988567.1"/>
    <property type="molecule type" value="Genomic_DNA"/>
</dbReference>
<dbReference type="InterPro" id="IPR024981">
    <property type="entry name" value="DUF3887"/>
</dbReference>
<dbReference type="Proteomes" id="UP001056429">
    <property type="component" value="Unassembled WGS sequence"/>
</dbReference>
<dbReference type="AlphaFoldDB" id="A0A9J6NVP4"/>
<keyword evidence="3" id="KW-0732">Signal</keyword>
<evidence type="ECO:0000259" key="4">
    <source>
        <dbReference type="Pfam" id="PF13026"/>
    </source>
</evidence>
<dbReference type="PANTHER" id="PTHR43265:SF1">
    <property type="entry name" value="ESTERASE ESTD"/>
    <property type="match status" value="1"/>
</dbReference>
<dbReference type="InterPro" id="IPR053145">
    <property type="entry name" value="AB_hydrolase_Est10"/>
</dbReference>
<accession>A0A9J6NVP4</accession>
<dbReference type="InterPro" id="IPR029058">
    <property type="entry name" value="AB_hydrolase_fold"/>
</dbReference>